<reference evidence="2" key="1">
    <citation type="submission" date="2023-08" db="EMBL/GenBank/DDBJ databases">
        <title>Emergence of clinically-relevant ST2 carbapenem-resistant Acinetobacter baumannii strains in hospital sewages in Zhejiang, East of China.</title>
        <authorList>
            <person name="Kaichao C."/>
            <person name="Zhang R."/>
        </authorList>
    </citation>
    <scope>NUCLEOTIDE SEQUENCE</scope>
    <source>
        <strain evidence="2">M-RB-37</strain>
    </source>
</reference>
<evidence type="ECO:0000313" key="2">
    <source>
        <dbReference type="EMBL" id="MDQ8936990.1"/>
    </source>
</evidence>
<dbReference type="PANTHER" id="PTHR16099">
    <property type="entry name" value="8-OXO-DGTP DIPHOSPHATES NUDT15"/>
    <property type="match status" value="1"/>
</dbReference>
<sequence length="120" mass="14232">MVLPWWKNEAAETLEQAAAREFYEETGLALNIYDIKAFTLLVEQNTPYIHTTVGLFCQLDNDQLKEQIAVTEPHIFQSWRWFPLSDLPSNLFPASEVMLNMWKKERHDERWASYPIHHQI</sequence>
<organism evidence="2 3">
    <name type="scientific">Acinetobacter rudis</name>
    <dbReference type="NCBI Taxonomy" id="632955"/>
    <lineage>
        <taxon>Bacteria</taxon>
        <taxon>Pseudomonadati</taxon>
        <taxon>Pseudomonadota</taxon>
        <taxon>Gammaproteobacteria</taxon>
        <taxon>Moraxellales</taxon>
        <taxon>Moraxellaceae</taxon>
        <taxon>Acinetobacter</taxon>
    </lineage>
</organism>
<dbReference type="AlphaFoldDB" id="A0AAW8JD36"/>
<dbReference type="PANTHER" id="PTHR16099:SF5">
    <property type="entry name" value="NUCLEOTIDE TRIPHOSPHATE DIPHOSPHATASE NUDT15"/>
    <property type="match status" value="1"/>
</dbReference>
<dbReference type="Proteomes" id="UP001243844">
    <property type="component" value="Unassembled WGS sequence"/>
</dbReference>
<dbReference type="InterPro" id="IPR000086">
    <property type="entry name" value="NUDIX_hydrolase_dom"/>
</dbReference>
<dbReference type="GO" id="GO:0035539">
    <property type="term" value="F:8-oxo-7,8-dihydrodeoxyguanosine triphosphate pyrophosphatase activity"/>
    <property type="evidence" value="ECO:0007669"/>
    <property type="project" value="TreeGrafter"/>
</dbReference>
<dbReference type="PROSITE" id="PS51462">
    <property type="entry name" value="NUDIX"/>
    <property type="match status" value="1"/>
</dbReference>
<evidence type="ECO:0000259" key="1">
    <source>
        <dbReference type="PROSITE" id="PS51462"/>
    </source>
</evidence>
<dbReference type="Pfam" id="PF00293">
    <property type="entry name" value="NUDIX"/>
    <property type="match status" value="1"/>
</dbReference>
<accession>A0AAW8JD36</accession>
<dbReference type="InterPro" id="IPR015797">
    <property type="entry name" value="NUDIX_hydrolase-like_dom_sf"/>
</dbReference>
<protein>
    <submittedName>
        <fullName evidence="2">NUDIX domain-containing protein</fullName>
    </submittedName>
</protein>
<dbReference type="EMBL" id="JAVIDL010000042">
    <property type="protein sequence ID" value="MDQ8936990.1"/>
    <property type="molecule type" value="Genomic_DNA"/>
</dbReference>
<feature type="domain" description="Nudix hydrolase" evidence="1">
    <location>
        <begin position="1"/>
        <end position="105"/>
    </location>
</feature>
<dbReference type="GO" id="GO:0006203">
    <property type="term" value="P:dGTP catabolic process"/>
    <property type="evidence" value="ECO:0007669"/>
    <property type="project" value="TreeGrafter"/>
</dbReference>
<comment type="caution">
    <text evidence="2">The sequence shown here is derived from an EMBL/GenBank/DDBJ whole genome shotgun (WGS) entry which is preliminary data.</text>
</comment>
<dbReference type="Gene3D" id="3.90.79.10">
    <property type="entry name" value="Nucleoside Triphosphate Pyrophosphohydrolase"/>
    <property type="match status" value="1"/>
</dbReference>
<proteinExistence type="predicted"/>
<name>A0AAW8JD36_9GAMM</name>
<evidence type="ECO:0000313" key="3">
    <source>
        <dbReference type="Proteomes" id="UP001243844"/>
    </source>
</evidence>
<dbReference type="RefSeq" id="WP_308980676.1">
    <property type="nucleotide sequence ID" value="NZ_JAVIDL010000042.1"/>
</dbReference>
<gene>
    <name evidence="2" type="ORF">RFH47_14805</name>
</gene>
<dbReference type="GO" id="GO:0005829">
    <property type="term" value="C:cytosol"/>
    <property type="evidence" value="ECO:0007669"/>
    <property type="project" value="TreeGrafter"/>
</dbReference>
<dbReference type="SUPFAM" id="SSF55811">
    <property type="entry name" value="Nudix"/>
    <property type="match status" value="1"/>
</dbReference>